<proteinExistence type="predicted"/>
<protein>
    <submittedName>
        <fullName evidence="1">Uncharacterized protein</fullName>
    </submittedName>
</protein>
<gene>
    <name evidence="1" type="ORF">SDC9_74243</name>
</gene>
<comment type="caution">
    <text evidence="1">The sequence shown here is derived from an EMBL/GenBank/DDBJ whole genome shotgun (WGS) entry which is preliminary data.</text>
</comment>
<dbReference type="EMBL" id="VSSQ01005072">
    <property type="protein sequence ID" value="MPM27730.1"/>
    <property type="molecule type" value="Genomic_DNA"/>
</dbReference>
<accession>A0A644YH02</accession>
<name>A0A644YH02_9ZZZZ</name>
<dbReference type="AlphaFoldDB" id="A0A644YH02"/>
<organism evidence="1">
    <name type="scientific">bioreactor metagenome</name>
    <dbReference type="NCBI Taxonomy" id="1076179"/>
    <lineage>
        <taxon>unclassified sequences</taxon>
        <taxon>metagenomes</taxon>
        <taxon>ecological metagenomes</taxon>
    </lineage>
</organism>
<sequence>METATTRTAKPKRLCVLVTENGRQTTNVRLPYFMFKMGMKFGKKAAANGDISDCDDAMAYLEGFDVAELERSLASGEQELPLTLVDVDEPDKNSHVTVTIE</sequence>
<reference evidence="1" key="1">
    <citation type="submission" date="2019-08" db="EMBL/GenBank/DDBJ databases">
        <authorList>
            <person name="Kucharzyk K."/>
            <person name="Murdoch R.W."/>
            <person name="Higgins S."/>
            <person name="Loffler F."/>
        </authorList>
    </citation>
    <scope>NUCLEOTIDE SEQUENCE</scope>
</reference>
<evidence type="ECO:0000313" key="1">
    <source>
        <dbReference type="EMBL" id="MPM27730.1"/>
    </source>
</evidence>